<name>A0A6P8B979_PYRGI</name>
<dbReference type="RefSeq" id="XP_030983752.1">
    <property type="nucleotide sequence ID" value="XM_031123351.1"/>
</dbReference>
<evidence type="ECO:0000313" key="2">
    <source>
        <dbReference type="RefSeq" id="XP_030983752.1"/>
    </source>
</evidence>
<organism evidence="1 2">
    <name type="scientific">Pyricularia grisea</name>
    <name type="common">Crabgrass-specific blast fungus</name>
    <name type="synonym">Magnaporthe grisea</name>
    <dbReference type="NCBI Taxonomy" id="148305"/>
    <lineage>
        <taxon>Eukaryota</taxon>
        <taxon>Fungi</taxon>
        <taxon>Dikarya</taxon>
        <taxon>Ascomycota</taxon>
        <taxon>Pezizomycotina</taxon>
        <taxon>Sordariomycetes</taxon>
        <taxon>Sordariomycetidae</taxon>
        <taxon>Magnaporthales</taxon>
        <taxon>Pyriculariaceae</taxon>
        <taxon>Pyricularia</taxon>
    </lineage>
</organism>
<evidence type="ECO:0000313" key="1">
    <source>
        <dbReference type="Proteomes" id="UP000515153"/>
    </source>
</evidence>
<gene>
    <name evidence="2" type="ORF">PgNI_03296</name>
</gene>
<dbReference type="GeneID" id="41958261"/>
<reference evidence="2" key="3">
    <citation type="submission" date="2025-08" db="UniProtKB">
        <authorList>
            <consortium name="RefSeq"/>
        </authorList>
    </citation>
    <scope>IDENTIFICATION</scope>
    <source>
        <strain evidence="2">NI907</strain>
    </source>
</reference>
<reference evidence="2" key="2">
    <citation type="submission" date="2019-10" db="EMBL/GenBank/DDBJ databases">
        <authorList>
            <consortium name="NCBI Genome Project"/>
        </authorList>
    </citation>
    <scope>NUCLEOTIDE SEQUENCE</scope>
    <source>
        <strain evidence="2">NI907</strain>
    </source>
</reference>
<dbReference type="AlphaFoldDB" id="A0A6P8B979"/>
<accession>A0A6P8B979</accession>
<proteinExistence type="predicted"/>
<dbReference type="Proteomes" id="UP000515153">
    <property type="component" value="Unplaced"/>
</dbReference>
<dbReference type="KEGG" id="pgri:PgNI_03296"/>
<protein>
    <submittedName>
        <fullName evidence="2">Uncharacterized protein</fullName>
    </submittedName>
</protein>
<reference evidence="2" key="1">
    <citation type="journal article" date="2019" name="Mol. Biol. Evol.">
        <title>Blast fungal genomes show frequent chromosomal changes, gene gains and losses, and effector gene turnover.</title>
        <authorList>
            <person name="Gomez Luciano L.B."/>
            <person name="Jason Tsai I."/>
            <person name="Chuma I."/>
            <person name="Tosa Y."/>
            <person name="Chen Y.H."/>
            <person name="Li J.Y."/>
            <person name="Li M.Y."/>
            <person name="Jade Lu M.Y."/>
            <person name="Nakayashiki H."/>
            <person name="Li W.H."/>
        </authorList>
    </citation>
    <scope>NUCLEOTIDE SEQUENCE</scope>
    <source>
        <strain evidence="2">NI907</strain>
    </source>
</reference>
<sequence>MPCANQHPSSDRPSPRACSMHLRPIQTGFLEIGDGHSKYTALLGSMVDCDLRARASLVTGSQRFFFSLLMKDKKKSSRRGFRGSPVFYAKH</sequence>
<keyword evidence="1" id="KW-1185">Reference proteome</keyword>